<sequence length="388" mass="40063">MPTSPARSLAPAADTELAARVDAAVGRALAEKRIVGAVTLVARDGEIVHAGAAGLADRESGTPMRVDTIFRLASITKPIVTAAAMRLVETGRLGLDDPVTRWLPDFRPRLADGSEPVILLRHLLTHTAGLSYGFFEPEGSAYHSLGISDGLDLPGFGLAENLRRLAQAPLATPPGAAWRYSLGLDVIGAVLEAAGDKSLPQLVAELVTGPLGLADSGFAVTDPARLAAAYADGAPEPARMADGVVVPLWDGAVRFAPGRAFDPTAYPSGGAGMVGSAGDILAFLETIRRGGGSILRSGTVAEMMRDQVGTQAETQGPGWGFGFGWAVLDDPAAAGTPQSKGTLQWGGAYGHSWFVDPARRLSVVALTNTAFEGMSGAYPGAIRDAVYG</sequence>
<dbReference type="PANTHER" id="PTHR43283">
    <property type="entry name" value="BETA-LACTAMASE-RELATED"/>
    <property type="match status" value="1"/>
</dbReference>
<dbReference type="EMBL" id="JAUSVX010000021">
    <property type="protein sequence ID" value="MDQ0474203.1"/>
    <property type="molecule type" value="Genomic_DNA"/>
</dbReference>
<dbReference type="Pfam" id="PF00144">
    <property type="entry name" value="Beta-lactamase"/>
    <property type="match status" value="1"/>
</dbReference>
<name>A0ABU0JIU7_9HYPH</name>
<proteinExistence type="predicted"/>
<keyword evidence="3" id="KW-1185">Reference proteome</keyword>
<dbReference type="InterPro" id="IPR001466">
    <property type="entry name" value="Beta-lactam-related"/>
</dbReference>
<dbReference type="InterPro" id="IPR012338">
    <property type="entry name" value="Beta-lactam/transpept-like"/>
</dbReference>
<accession>A0ABU0JIU7</accession>
<feature type="domain" description="Beta-lactamase-related" evidence="1">
    <location>
        <begin position="21"/>
        <end position="375"/>
    </location>
</feature>
<evidence type="ECO:0000259" key="1">
    <source>
        <dbReference type="Pfam" id="PF00144"/>
    </source>
</evidence>
<dbReference type="SUPFAM" id="SSF56601">
    <property type="entry name" value="beta-lactamase/transpeptidase-like"/>
    <property type="match status" value="1"/>
</dbReference>
<dbReference type="Gene3D" id="3.40.710.10">
    <property type="entry name" value="DD-peptidase/beta-lactamase superfamily"/>
    <property type="match status" value="1"/>
</dbReference>
<organism evidence="2 3">
    <name type="scientific">Labrys wisconsinensis</name>
    <dbReference type="NCBI Taxonomy" id="425677"/>
    <lineage>
        <taxon>Bacteria</taxon>
        <taxon>Pseudomonadati</taxon>
        <taxon>Pseudomonadota</taxon>
        <taxon>Alphaproteobacteria</taxon>
        <taxon>Hyphomicrobiales</taxon>
        <taxon>Xanthobacteraceae</taxon>
        <taxon>Labrys</taxon>
    </lineage>
</organism>
<protein>
    <submittedName>
        <fullName evidence="2">CubicO group peptidase (Beta-lactamase class C family)</fullName>
    </submittedName>
</protein>
<evidence type="ECO:0000313" key="2">
    <source>
        <dbReference type="EMBL" id="MDQ0474203.1"/>
    </source>
</evidence>
<gene>
    <name evidence="2" type="ORF">QO011_007243</name>
</gene>
<dbReference type="PANTHER" id="PTHR43283:SF3">
    <property type="entry name" value="BETA-LACTAMASE FAMILY PROTEIN (AFU_ORTHOLOGUE AFUA_5G07500)"/>
    <property type="match status" value="1"/>
</dbReference>
<dbReference type="InterPro" id="IPR050789">
    <property type="entry name" value="Diverse_Enzym_Activities"/>
</dbReference>
<dbReference type="Proteomes" id="UP001242480">
    <property type="component" value="Unassembled WGS sequence"/>
</dbReference>
<evidence type="ECO:0000313" key="3">
    <source>
        <dbReference type="Proteomes" id="UP001242480"/>
    </source>
</evidence>
<dbReference type="RefSeq" id="WP_307283430.1">
    <property type="nucleotide sequence ID" value="NZ_JAUSVX010000021.1"/>
</dbReference>
<reference evidence="2 3" key="1">
    <citation type="submission" date="2023-07" db="EMBL/GenBank/DDBJ databases">
        <title>Genomic Encyclopedia of Type Strains, Phase IV (KMG-IV): sequencing the most valuable type-strain genomes for metagenomic binning, comparative biology and taxonomic classification.</title>
        <authorList>
            <person name="Goeker M."/>
        </authorList>
    </citation>
    <scope>NUCLEOTIDE SEQUENCE [LARGE SCALE GENOMIC DNA]</scope>
    <source>
        <strain evidence="2 3">DSM 19619</strain>
    </source>
</reference>
<comment type="caution">
    <text evidence="2">The sequence shown here is derived from an EMBL/GenBank/DDBJ whole genome shotgun (WGS) entry which is preliminary data.</text>
</comment>